<sequence>MAEVGVALLSASLNVLFESMASREVVDFIRGGNSVSDGLLDKLKITLRSVNSVLEDAEEKQFTKPAVRDWLDDLKDVVYDAEGILDEIATKALRRKLDAEIYITTGKVRNYISTFLTRKIEPKIKKIHDKLEFLAKQKDLIGLQEGAARNQSERLPTTSFVEPSCIFGRDNDKEAIINLLLSGDTRADDQKRVIAVVGMGGIGKTTLAQLVYNDRRVKEHFELAAWFCVSDEFVAFQLMKSMIGAITSSPCNIEDPNLLQVTLQKKLTGKKFLLVLDDVWTEKRIHQEFLTELLQYGAEGSKIIITTRNESVARAMHASASHPLKELPDGDCWSLFAKHALCDGSFDAHPKLEEIGRQLVKKCKGLPLAIKAIGALLWSKLEVDEWNKILRSELWDLPIGETNILPALGLSYKFLSSHLKRCFAYCSIFPKDYAFRKDHVILLWLAEGFLEQSRNETMEEVGDRYFFALVSRSLFQQQSGNKQRFIMHDLVNGLAKYVAGQFSFTIEGDSSDEIVNATRHSSYYGARFNTSNQIQEALHKTKQLRTFLALDWDVNLDKKLIHNLLPTLKCLRVFSLSYCRGVTELPNSISKIEHLRYLNLSFTRIRRLPNSICNLCNLQTLILRHTWVVALPRDMWKLVNLRHLDFIGTPIKEMPKQLGALKSLHTLTAFIASKGSGSGIQELGKLANLQGTLSILELQNVVSAEDALNARLEDKDHLKKLVLEWKADRSISKSERAIFDNLRPHSNLRSLTINHYGGKSFPNWVGHHSFSNLVSLYFYKCKYCCSLPPVGQLPSLQELTIVGFDGVLSVGPEFYGSTGSSSMKPFGALKVLRFEQMLNWKKWANLGEENVEAFPHLEELYIENCPKLTGWLPVHNPSLARLKIIECWQLVASLPMGLVVSLPRAPAICELVVVNGEKHLLVEKLQSGMQRLEIKGFHELESLERMMDSNTCIEELEVRDCSELMSLSSSSLPSILKSLRITNCGKLELSMDVNYSSLETLWLSDSCDSLTSLPLDLFPKLKYIHIDGCSNLESLSVPEQHDCDLVTSKIELSSCPNFLSFPKGGLRAPNLTSLSIEDCDSLRSLPDKMHQLLLSLKILDISGCPVMEFFPEGGWPSNVTEIYIAGCDKLIANWMGWGLQNCLSLLELSIVSSKDVESFPKVGLLPTSLIGLEISDFPYLSSLDQNGLQHLTSLEELEIYQCPKLRCMPEEGLPASLSNLRICHCPSLKYMPEGALPISLSLLFIDSCPELEDMPKLPPSLAVLEIERCPVLKKQYQSKKGEAWDKVAHVQRIVIDGDLIQMPEV</sequence>
<dbReference type="InterPro" id="IPR042197">
    <property type="entry name" value="Apaf_helical"/>
</dbReference>
<dbReference type="Gene3D" id="3.80.10.10">
    <property type="entry name" value="Ribonuclease Inhibitor"/>
    <property type="match status" value="3"/>
</dbReference>
<evidence type="ECO:0000259" key="8">
    <source>
        <dbReference type="Pfam" id="PF23559"/>
    </source>
</evidence>
<dbReference type="EMBL" id="RXIC02000023">
    <property type="protein sequence ID" value="KAB1212740.1"/>
    <property type="molecule type" value="Genomic_DNA"/>
</dbReference>
<name>A0A6A1W0X5_9ROSI</name>
<dbReference type="Pfam" id="PF23559">
    <property type="entry name" value="WHD_DRP"/>
    <property type="match status" value="1"/>
</dbReference>
<keyword evidence="2" id="KW-0677">Repeat</keyword>
<feature type="domain" description="Disease resistance protein winged helix" evidence="8">
    <location>
        <begin position="428"/>
        <end position="495"/>
    </location>
</feature>
<dbReference type="FunFam" id="1.10.10.10:FF:000322">
    <property type="entry name" value="Probable disease resistance protein At1g63360"/>
    <property type="match status" value="1"/>
</dbReference>
<dbReference type="GO" id="GO:0006952">
    <property type="term" value="P:defense response"/>
    <property type="evidence" value="ECO:0007669"/>
    <property type="project" value="UniProtKB-KW"/>
</dbReference>
<comment type="caution">
    <text evidence="11">The sequence shown here is derived from an EMBL/GenBank/DDBJ whole genome shotgun (WGS) entry which is preliminary data.</text>
</comment>
<dbReference type="FunFam" id="3.40.50.300:FF:001091">
    <property type="entry name" value="Probable disease resistance protein At1g61300"/>
    <property type="match status" value="1"/>
</dbReference>
<dbReference type="InterPro" id="IPR001611">
    <property type="entry name" value="Leu-rich_rpt"/>
</dbReference>
<dbReference type="GO" id="GO:0051707">
    <property type="term" value="P:response to other organism"/>
    <property type="evidence" value="ECO:0007669"/>
    <property type="project" value="UniProtKB-ARBA"/>
</dbReference>
<evidence type="ECO:0000313" key="11">
    <source>
        <dbReference type="EMBL" id="KAB1218872.1"/>
    </source>
</evidence>
<dbReference type="SUPFAM" id="SSF52058">
    <property type="entry name" value="L domain-like"/>
    <property type="match status" value="2"/>
</dbReference>
<feature type="domain" description="Disease resistance N-terminal" evidence="7">
    <location>
        <begin position="37"/>
        <end position="96"/>
    </location>
</feature>
<dbReference type="InterPro" id="IPR032675">
    <property type="entry name" value="LRR_dom_sf"/>
</dbReference>
<dbReference type="InterPro" id="IPR056789">
    <property type="entry name" value="LRR_R13L1-DRL21"/>
</dbReference>
<dbReference type="InterPro" id="IPR036388">
    <property type="entry name" value="WH-like_DNA-bd_sf"/>
</dbReference>
<evidence type="ECO:0000313" key="13">
    <source>
        <dbReference type="Proteomes" id="UP000516437"/>
    </source>
</evidence>
<keyword evidence="4" id="KW-0611">Plant defense</keyword>
<dbReference type="Pfam" id="PF00560">
    <property type="entry name" value="LRR_1"/>
    <property type="match status" value="1"/>
</dbReference>
<gene>
    <name evidence="12" type="ORF">CJ030_MR3G018218</name>
    <name evidence="11" type="ORF">CJ030_MR3G018251</name>
    <name evidence="10" type="ORF">CJ030_MR5G009782</name>
</gene>
<evidence type="ECO:0000313" key="12">
    <source>
        <dbReference type="EMBL" id="KAB1218905.1"/>
    </source>
</evidence>
<accession>A0A6A1W0X5</accession>
<dbReference type="Pfam" id="PF18052">
    <property type="entry name" value="Rx_N"/>
    <property type="match status" value="1"/>
</dbReference>
<dbReference type="GO" id="GO:0005524">
    <property type="term" value="F:ATP binding"/>
    <property type="evidence" value="ECO:0007669"/>
    <property type="project" value="UniProtKB-KW"/>
</dbReference>
<dbReference type="GO" id="GO:0043531">
    <property type="term" value="F:ADP binding"/>
    <property type="evidence" value="ECO:0007669"/>
    <property type="project" value="InterPro"/>
</dbReference>
<dbReference type="InterPro" id="IPR041118">
    <property type="entry name" value="Rx_N"/>
</dbReference>
<keyword evidence="3" id="KW-0547">Nucleotide-binding</keyword>
<dbReference type="EMBL" id="RXIC02000021">
    <property type="protein sequence ID" value="KAB1218905.1"/>
    <property type="molecule type" value="Genomic_DNA"/>
</dbReference>
<dbReference type="EMBL" id="RXIC02000021">
    <property type="protein sequence ID" value="KAB1218872.1"/>
    <property type="molecule type" value="Genomic_DNA"/>
</dbReference>
<evidence type="ECO:0000256" key="1">
    <source>
        <dbReference type="ARBA" id="ARBA00022614"/>
    </source>
</evidence>
<dbReference type="InterPro" id="IPR027417">
    <property type="entry name" value="P-loop_NTPase"/>
</dbReference>
<keyword evidence="13" id="KW-1185">Reference proteome</keyword>
<dbReference type="OrthoDB" id="1896560at2759"/>
<dbReference type="SUPFAM" id="SSF52540">
    <property type="entry name" value="P-loop containing nucleoside triphosphate hydrolases"/>
    <property type="match status" value="1"/>
</dbReference>
<keyword evidence="5" id="KW-0067">ATP-binding</keyword>
<evidence type="ECO:0000259" key="6">
    <source>
        <dbReference type="Pfam" id="PF00931"/>
    </source>
</evidence>
<evidence type="ECO:0000259" key="9">
    <source>
        <dbReference type="Pfam" id="PF25019"/>
    </source>
</evidence>
<evidence type="ECO:0000256" key="3">
    <source>
        <dbReference type="ARBA" id="ARBA00022741"/>
    </source>
</evidence>
<keyword evidence="1" id="KW-0433">Leucine-rich repeat</keyword>
<dbReference type="Gene3D" id="1.10.10.10">
    <property type="entry name" value="Winged helix-like DNA-binding domain superfamily/Winged helix DNA-binding domain"/>
    <property type="match status" value="1"/>
</dbReference>
<feature type="domain" description="NB-ARC" evidence="6">
    <location>
        <begin position="170"/>
        <end position="340"/>
    </location>
</feature>
<dbReference type="Gene3D" id="1.20.5.4130">
    <property type="match status" value="1"/>
</dbReference>
<dbReference type="PRINTS" id="PR00364">
    <property type="entry name" value="DISEASERSIST"/>
</dbReference>
<dbReference type="Proteomes" id="UP000516437">
    <property type="component" value="Chromosome 3"/>
</dbReference>
<evidence type="ECO:0000259" key="7">
    <source>
        <dbReference type="Pfam" id="PF18052"/>
    </source>
</evidence>
<reference evidence="11" key="3">
    <citation type="submission" date="2019-09" db="EMBL/GenBank/DDBJ databases">
        <authorList>
            <person name="Gao Z."/>
        </authorList>
    </citation>
    <scope>NUCLEOTIDE SEQUENCE</scope>
    <source>
        <tissue evidence="11">Leaves</tissue>
    </source>
</reference>
<reference evidence="11 13" key="2">
    <citation type="journal article" date="2019" name="Plant Biotechnol. J.">
        <title>The red bayberry genome and genetic basis of sex determination.</title>
        <authorList>
            <person name="Jia H.M."/>
            <person name="Jia H.J."/>
            <person name="Cai Q.L."/>
            <person name="Wang Y."/>
            <person name="Zhao H.B."/>
            <person name="Yang W.F."/>
            <person name="Wang G.Y."/>
            <person name="Li Y.H."/>
            <person name="Zhan D.L."/>
            <person name="Shen Y.T."/>
            <person name="Niu Q.F."/>
            <person name="Chang L."/>
            <person name="Qiu J."/>
            <person name="Zhao L."/>
            <person name="Xie H.B."/>
            <person name="Fu W.Y."/>
            <person name="Jin J."/>
            <person name="Li X.W."/>
            <person name="Jiao Y."/>
            <person name="Zhou C.C."/>
            <person name="Tu T."/>
            <person name="Chai C.Y."/>
            <person name="Gao J.L."/>
            <person name="Fan L.J."/>
            <person name="van de Weg E."/>
            <person name="Wang J.Y."/>
            <person name="Gao Z.S."/>
        </authorList>
    </citation>
    <scope>NUCLEOTIDE SEQUENCE [LARGE SCALE GENOMIC DNA]</scope>
    <source>
        <tissue evidence="11">Leaves</tissue>
    </source>
</reference>
<dbReference type="Pfam" id="PF00931">
    <property type="entry name" value="NB-ARC"/>
    <property type="match status" value="1"/>
</dbReference>
<proteinExistence type="predicted"/>
<dbReference type="Gene3D" id="1.10.8.430">
    <property type="entry name" value="Helical domain of apoptotic protease-activating factors"/>
    <property type="match status" value="1"/>
</dbReference>
<evidence type="ECO:0000256" key="4">
    <source>
        <dbReference type="ARBA" id="ARBA00022821"/>
    </source>
</evidence>
<dbReference type="Pfam" id="PF25019">
    <property type="entry name" value="LRR_R13L1-DRL21"/>
    <property type="match status" value="1"/>
</dbReference>
<evidence type="ECO:0000256" key="5">
    <source>
        <dbReference type="ARBA" id="ARBA00022840"/>
    </source>
</evidence>
<feature type="domain" description="R13L1/DRL21-like LRR repeat region" evidence="9">
    <location>
        <begin position="680"/>
        <end position="803"/>
    </location>
</feature>
<dbReference type="InterPro" id="IPR058922">
    <property type="entry name" value="WHD_DRP"/>
</dbReference>
<dbReference type="PANTHER" id="PTHR36766:SF40">
    <property type="entry name" value="DISEASE RESISTANCE PROTEIN RGA3"/>
    <property type="match status" value="1"/>
</dbReference>
<dbReference type="Gene3D" id="3.40.50.300">
    <property type="entry name" value="P-loop containing nucleotide triphosphate hydrolases"/>
    <property type="match status" value="1"/>
</dbReference>
<organism evidence="11 13">
    <name type="scientific">Morella rubra</name>
    <name type="common">Chinese bayberry</name>
    <dbReference type="NCBI Taxonomy" id="262757"/>
    <lineage>
        <taxon>Eukaryota</taxon>
        <taxon>Viridiplantae</taxon>
        <taxon>Streptophyta</taxon>
        <taxon>Embryophyta</taxon>
        <taxon>Tracheophyta</taxon>
        <taxon>Spermatophyta</taxon>
        <taxon>Magnoliopsida</taxon>
        <taxon>eudicotyledons</taxon>
        <taxon>Gunneridae</taxon>
        <taxon>Pentapetalae</taxon>
        <taxon>rosids</taxon>
        <taxon>fabids</taxon>
        <taxon>Fagales</taxon>
        <taxon>Myricaceae</taxon>
        <taxon>Morella</taxon>
    </lineage>
</organism>
<protein>
    <submittedName>
        <fullName evidence="11">Putative disease resistance RPP13-like protein 1</fullName>
    </submittedName>
</protein>
<dbReference type="PANTHER" id="PTHR36766">
    <property type="entry name" value="PLANT BROAD-SPECTRUM MILDEW RESISTANCE PROTEIN RPW8"/>
    <property type="match status" value="1"/>
</dbReference>
<dbReference type="Proteomes" id="UP000516437">
    <property type="component" value="Chromosome 5"/>
</dbReference>
<evidence type="ECO:0000313" key="10">
    <source>
        <dbReference type="EMBL" id="KAB1212740.1"/>
    </source>
</evidence>
<evidence type="ECO:0000256" key="2">
    <source>
        <dbReference type="ARBA" id="ARBA00022737"/>
    </source>
</evidence>
<reference evidence="11" key="1">
    <citation type="submission" date="2018-07" db="EMBL/GenBank/DDBJ databases">
        <authorList>
            <person name="Gao Z.-S."/>
            <person name="Jia H.-M."/>
            <person name="Jia H.-J."/>
            <person name="Cai Q.-L."/>
            <person name="Wang Y."/>
            <person name="Zhao H.-B."/>
        </authorList>
    </citation>
    <scope>NUCLEOTIDE SEQUENCE</scope>
    <source>
        <tissue evidence="11">Leaves</tissue>
    </source>
</reference>
<dbReference type="InterPro" id="IPR002182">
    <property type="entry name" value="NB-ARC"/>
</dbReference>